<dbReference type="NCBIfam" id="TIGR00254">
    <property type="entry name" value="GGDEF"/>
    <property type="match status" value="1"/>
</dbReference>
<dbReference type="InterPro" id="IPR013656">
    <property type="entry name" value="PAS_4"/>
</dbReference>
<keyword evidence="5" id="KW-1185">Reference proteome</keyword>
<dbReference type="InterPro" id="IPR013767">
    <property type="entry name" value="PAS_fold"/>
</dbReference>
<dbReference type="InterPro" id="IPR000160">
    <property type="entry name" value="GGDEF_dom"/>
</dbReference>
<feature type="domain" description="PAC" evidence="2">
    <location>
        <begin position="348"/>
        <end position="400"/>
    </location>
</feature>
<evidence type="ECO:0000313" key="4">
    <source>
        <dbReference type="EMBL" id="MQT11763.1"/>
    </source>
</evidence>
<feature type="domain" description="PAC" evidence="2">
    <location>
        <begin position="217"/>
        <end position="269"/>
    </location>
</feature>
<dbReference type="InterPro" id="IPR000700">
    <property type="entry name" value="PAS-assoc_C"/>
</dbReference>
<organism evidence="4 5">
    <name type="scientific">Segnochrobactrum spirostomi</name>
    <dbReference type="NCBI Taxonomy" id="2608987"/>
    <lineage>
        <taxon>Bacteria</taxon>
        <taxon>Pseudomonadati</taxon>
        <taxon>Pseudomonadota</taxon>
        <taxon>Alphaproteobacteria</taxon>
        <taxon>Hyphomicrobiales</taxon>
        <taxon>Segnochrobactraceae</taxon>
        <taxon>Segnochrobactrum</taxon>
    </lineage>
</organism>
<dbReference type="PANTHER" id="PTHR44757">
    <property type="entry name" value="DIGUANYLATE CYCLASE DGCP"/>
    <property type="match status" value="1"/>
</dbReference>
<dbReference type="PANTHER" id="PTHR44757:SF4">
    <property type="entry name" value="DIGUANYLATE CYCLASE DGCE-RELATED"/>
    <property type="match status" value="1"/>
</dbReference>
<dbReference type="Pfam" id="PF00990">
    <property type="entry name" value="GGDEF"/>
    <property type="match status" value="1"/>
</dbReference>
<dbReference type="AlphaFoldDB" id="A0A6A7XZ23"/>
<dbReference type="SMART" id="SM00091">
    <property type="entry name" value="PAS"/>
    <property type="match status" value="3"/>
</dbReference>
<accession>A0A6A7XZ23</accession>
<dbReference type="SMART" id="SM00267">
    <property type="entry name" value="GGDEF"/>
    <property type="match status" value="1"/>
</dbReference>
<gene>
    <name evidence="4" type="ORF">F0357_03555</name>
</gene>
<evidence type="ECO:0000259" key="3">
    <source>
        <dbReference type="PROSITE" id="PS50887"/>
    </source>
</evidence>
<dbReference type="Pfam" id="PF08448">
    <property type="entry name" value="PAS_4"/>
    <property type="match status" value="2"/>
</dbReference>
<dbReference type="InterPro" id="IPR052155">
    <property type="entry name" value="Biofilm_reg_signaling"/>
</dbReference>
<dbReference type="GO" id="GO:0006355">
    <property type="term" value="P:regulation of DNA-templated transcription"/>
    <property type="evidence" value="ECO:0007669"/>
    <property type="project" value="InterPro"/>
</dbReference>
<dbReference type="InterPro" id="IPR043128">
    <property type="entry name" value="Rev_trsase/Diguanyl_cyclase"/>
</dbReference>
<feature type="domain" description="GGDEF" evidence="3">
    <location>
        <begin position="432"/>
        <end position="499"/>
    </location>
</feature>
<comment type="caution">
    <text evidence="4">The sequence shown here is derived from an EMBL/GenBank/DDBJ whole genome shotgun (WGS) entry which is preliminary data.</text>
</comment>
<proteinExistence type="predicted"/>
<dbReference type="Proteomes" id="UP000332515">
    <property type="component" value="Unassembled WGS sequence"/>
</dbReference>
<dbReference type="InterPro" id="IPR000014">
    <property type="entry name" value="PAS"/>
</dbReference>
<dbReference type="SUPFAM" id="SSF55785">
    <property type="entry name" value="PYP-like sensor domain (PAS domain)"/>
    <property type="match status" value="3"/>
</dbReference>
<sequence>MFENDPNDLPMGGRRRRRFRSLIEAVETSSIYMLSREGRIRSWNAGAERNEGYAAAEILGEPFSRLFRLRDVQDGLPERLLTEAAEQGQIAIEGWCRRKSGEEFWAILGVTALYDEIGQLDGFAVVTSNLTERKQNEEILKASEERFRAAMEHSAIGMALVGIDGTVLRANGALCVMLECALSTIEDQNFHAACHPEDSAIDLELRHNLIDGKIDNYRIEKRYRCADGHYVWGLLNVSLVRAHDGSPLHFICQVQDIDALKRAEAALHAERDRLQVTLYAIGDGVISTDLEGRIELMNAAACEMTGWSLEDARGNKVEDVFKVVDSESGLPIENPVYRSIADRHVISMPGNLALLGRHGERREIQDSAAPIVAKSGALIGSVLVFQDVTVVRNIQRELRFNATHDGLTGLPNRRYFEQTLDDALRQIRGTTNQHTLCFLDLDRFKIVNDTAGHAAGDTLLCAVARLIRRAVGETDLVARLGGMNSQSSSSTAASRRRKR</sequence>
<dbReference type="SUPFAM" id="SSF55073">
    <property type="entry name" value="Nucleotide cyclase"/>
    <property type="match status" value="1"/>
</dbReference>
<name>A0A6A7XZ23_9HYPH</name>
<dbReference type="InterPro" id="IPR001610">
    <property type="entry name" value="PAC"/>
</dbReference>
<dbReference type="PROSITE" id="PS50887">
    <property type="entry name" value="GGDEF"/>
    <property type="match status" value="1"/>
</dbReference>
<evidence type="ECO:0000313" key="5">
    <source>
        <dbReference type="Proteomes" id="UP000332515"/>
    </source>
</evidence>
<feature type="domain" description="PAC" evidence="2">
    <location>
        <begin position="90"/>
        <end position="142"/>
    </location>
</feature>
<dbReference type="InterPro" id="IPR035965">
    <property type="entry name" value="PAS-like_dom_sf"/>
</dbReference>
<protein>
    <submittedName>
        <fullName evidence="4">PAS domain S-box protein</fullName>
    </submittedName>
</protein>
<dbReference type="InterPro" id="IPR029787">
    <property type="entry name" value="Nucleotide_cyclase"/>
</dbReference>
<feature type="domain" description="PAS" evidence="1">
    <location>
        <begin position="270"/>
        <end position="343"/>
    </location>
</feature>
<dbReference type="EMBL" id="VWNA01000001">
    <property type="protein sequence ID" value="MQT11763.1"/>
    <property type="molecule type" value="Genomic_DNA"/>
</dbReference>
<evidence type="ECO:0000259" key="2">
    <source>
        <dbReference type="PROSITE" id="PS50113"/>
    </source>
</evidence>
<feature type="domain" description="PAS" evidence="1">
    <location>
        <begin position="15"/>
        <end position="61"/>
    </location>
</feature>
<dbReference type="Gene3D" id="3.30.450.20">
    <property type="entry name" value="PAS domain"/>
    <property type="match status" value="3"/>
</dbReference>
<dbReference type="PROSITE" id="PS50112">
    <property type="entry name" value="PAS"/>
    <property type="match status" value="2"/>
</dbReference>
<dbReference type="CDD" id="cd01949">
    <property type="entry name" value="GGDEF"/>
    <property type="match status" value="1"/>
</dbReference>
<dbReference type="NCBIfam" id="TIGR00229">
    <property type="entry name" value="sensory_box"/>
    <property type="match status" value="3"/>
</dbReference>
<dbReference type="PROSITE" id="PS50113">
    <property type="entry name" value="PAC"/>
    <property type="match status" value="3"/>
</dbReference>
<dbReference type="Pfam" id="PF00989">
    <property type="entry name" value="PAS"/>
    <property type="match status" value="1"/>
</dbReference>
<dbReference type="Gene3D" id="3.30.70.270">
    <property type="match status" value="1"/>
</dbReference>
<reference evidence="4 5" key="1">
    <citation type="submission" date="2019-09" db="EMBL/GenBank/DDBJ databases">
        <title>Segnochrobactrum spirostomi gen. nov., sp. nov., isolated from the ciliate Spirostomum cf. yagiui and description of a novel family, Segnochrobactraceae fam. nov. within the order Rhizobiales of the class Alphaproteobacteria.</title>
        <authorList>
            <person name="Akter S."/>
            <person name="Shazib S.U.A."/>
            <person name="Shin M.K."/>
        </authorList>
    </citation>
    <scope>NUCLEOTIDE SEQUENCE [LARGE SCALE GENOMIC DNA]</scope>
    <source>
        <strain evidence="4 5">Sp-1</strain>
    </source>
</reference>
<dbReference type="SMART" id="SM00086">
    <property type="entry name" value="PAC"/>
    <property type="match status" value="3"/>
</dbReference>
<evidence type="ECO:0000259" key="1">
    <source>
        <dbReference type="PROSITE" id="PS50112"/>
    </source>
</evidence>
<dbReference type="CDD" id="cd00130">
    <property type="entry name" value="PAS"/>
    <property type="match status" value="3"/>
</dbReference>